<reference evidence="2 3" key="1">
    <citation type="submission" date="2020-09" db="EMBL/GenBank/DDBJ databases">
        <title>Investigation of environmental microbes.</title>
        <authorList>
            <person name="Ou Y."/>
            <person name="Kang Q."/>
        </authorList>
    </citation>
    <scope>NUCLEOTIDE SEQUENCE [LARGE SCALE GENOMIC DNA]</scope>
    <source>
        <strain evidence="2 3">KJZ-14</strain>
    </source>
</reference>
<dbReference type="AlphaFoldDB" id="A0A7H2BBT8"/>
<keyword evidence="1" id="KW-0472">Membrane</keyword>
<accession>A0A7H2BBT8</accession>
<name>A0A7H2BBT8_9MICC</name>
<protein>
    <submittedName>
        <fullName evidence="2">Uncharacterized protein</fullName>
    </submittedName>
</protein>
<keyword evidence="1" id="KW-1133">Transmembrane helix</keyword>
<dbReference type="KEGG" id="rter:IDM49_07695"/>
<organism evidence="2 3">
    <name type="scientific">Rothia terrae</name>
    <dbReference type="NCBI Taxonomy" id="396015"/>
    <lineage>
        <taxon>Bacteria</taxon>
        <taxon>Bacillati</taxon>
        <taxon>Actinomycetota</taxon>
        <taxon>Actinomycetes</taxon>
        <taxon>Micrococcales</taxon>
        <taxon>Micrococcaceae</taxon>
        <taxon>Rothia</taxon>
    </lineage>
</organism>
<sequence>MPCETHLSQFKDELCQSINPLSDFLQRHLLGVVVLALILMTIIGKEERKLLAVSRSHQP</sequence>
<gene>
    <name evidence="2" type="ORF">IDM49_07695</name>
</gene>
<evidence type="ECO:0000256" key="1">
    <source>
        <dbReference type="SAM" id="Phobius"/>
    </source>
</evidence>
<dbReference type="EMBL" id="CP061539">
    <property type="protein sequence ID" value="QNV37134.1"/>
    <property type="molecule type" value="Genomic_DNA"/>
</dbReference>
<evidence type="ECO:0000313" key="2">
    <source>
        <dbReference type="EMBL" id="QNV37134.1"/>
    </source>
</evidence>
<dbReference type="RefSeq" id="WP_190724080.1">
    <property type="nucleotide sequence ID" value="NZ_CP061539.1"/>
</dbReference>
<keyword evidence="1" id="KW-0812">Transmembrane</keyword>
<evidence type="ECO:0000313" key="3">
    <source>
        <dbReference type="Proteomes" id="UP000516404"/>
    </source>
</evidence>
<dbReference type="Proteomes" id="UP000516404">
    <property type="component" value="Chromosome"/>
</dbReference>
<keyword evidence="3" id="KW-1185">Reference proteome</keyword>
<proteinExistence type="predicted"/>
<dbReference type="GeneID" id="96624120"/>
<feature type="transmembrane region" description="Helical" evidence="1">
    <location>
        <begin position="24"/>
        <end position="43"/>
    </location>
</feature>